<evidence type="ECO:0000256" key="4">
    <source>
        <dbReference type="PROSITE-ProRule" id="PRU00335"/>
    </source>
</evidence>
<dbReference type="PROSITE" id="PS50977">
    <property type="entry name" value="HTH_TETR_2"/>
    <property type="match status" value="1"/>
</dbReference>
<dbReference type="InterPro" id="IPR049445">
    <property type="entry name" value="TetR_SbtR-like_C"/>
</dbReference>
<evidence type="ECO:0000259" key="6">
    <source>
        <dbReference type="PROSITE" id="PS50977"/>
    </source>
</evidence>
<dbReference type="Pfam" id="PF21597">
    <property type="entry name" value="TetR_C_43"/>
    <property type="match status" value="1"/>
</dbReference>
<keyword evidence="8" id="KW-1185">Reference proteome</keyword>
<gene>
    <name evidence="7" type="ORF">Cco03nite_31280</name>
</gene>
<dbReference type="PANTHER" id="PTHR30055">
    <property type="entry name" value="HTH-TYPE TRANSCRIPTIONAL REGULATOR RUTR"/>
    <property type="match status" value="1"/>
</dbReference>
<dbReference type="GO" id="GO:0000976">
    <property type="term" value="F:transcription cis-regulatory region binding"/>
    <property type="evidence" value="ECO:0007669"/>
    <property type="project" value="TreeGrafter"/>
</dbReference>
<evidence type="ECO:0000313" key="8">
    <source>
        <dbReference type="Proteomes" id="UP000630887"/>
    </source>
</evidence>
<evidence type="ECO:0000313" key="7">
    <source>
        <dbReference type="EMBL" id="GIG06428.1"/>
    </source>
</evidence>
<dbReference type="InterPro" id="IPR009057">
    <property type="entry name" value="Homeodomain-like_sf"/>
</dbReference>
<sequence>MAAGSSRIAPSADPAGQRADAARNRARILDTARQAYSRQGVDVPMAAIARRAGVGVATLYRHFPTRESLIKEVFADQFTACVSVLDDALADPDPWHGFVLLVEKLCAMQAADRGFTAAFLTMFPDAVDRDRQRTLAEHGFAELTRRAKAAGRLRSDFDLADLVLLLVANNSVAALSPATATAASRRLAAYLLQSFRAEHAAPLPPPPDLGLQHLLGATPAVPRRKP</sequence>
<dbReference type="AlphaFoldDB" id="A0A8J3KPT6"/>
<protein>
    <submittedName>
        <fullName evidence="7">TetR family transcriptional regulator</fullName>
    </submittedName>
</protein>
<dbReference type="RefSeq" id="WP_203692807.1">
    <property type="nucleotide sequence ID" value="NZ_BAAALC010000028.1"/>
</dbReference>
<dbReference type="GO" id="GO:0003700">
    <property type="term" value="F:DNA-binding transcription factor activity"/>
    <property type="evidence" value="ECO:0007669"/>
    <property type="project" value="TreeGrafter"/>
</dbReference>
<keyword evidence="1" id="KW-0805">Transcription regulation</keyword>
<comment type="caution">
    <text evidence="7">The sequence shown here is derived from an EMBL/GenBank/DDBJ whole genome shotgun (WGS) entry which is preliminary data.</text>
</comment>
<dbReference type="Gene3D" id="1.10.357.10">
    <property type="entry name" value="Tetracycline Repressor, domain 2"/>
    <property type="match status" value="1"/>
</dbReference>
<keyword evidence="2 4" id="KW-0238">DNA-binding</keyword>
<dbReference type="Pfam" id="PF00440">
    <property type="entry name" value="TetR_N"/>
    <property type="match status" value="1"/>
</dbReference>
<dbReference type="InterPro" id="IPR001647">
    <property type="entry name" value="HTH_TetR"/>
</dbReference>
<keyword evidence="3" id="KW-0804">Transcription</keyword>
<feature type="region of interest" description="Disordered" evidence="5">
    <location>
        <begin position="1"/>
        <end position="20"/>
    </location>
</feature>
<dbReference type="PANTHER" id="PTHR30055:SF234">
    <property type="entry name" value="HTH-TYPE TRANSCRIPTIONAL REGULATOR BETI"/>
    <property type="match status" value="1"/>
</dbReference>
<feature type="domain" description="HTH tetR-type" evidence="6">
    <location>
        <begin position="22"/>
        <end position="81"/>
    </location>
</feature>
<evidence type="ECO:0000256" key="3">
    <source>
        <dbReference type="ARBA" id="ARBA00023163"/>
    </source>
</evidence>
<dbReference type="PRINTS" id="PR00455">
    <property type="entry name" value="HTHTETR"/>
</dbReference>
<evidence type="ECO:0000256" key="2">
    <source>
        <dbReference type="ARBA" id="ARBA00023125"/>
    </source>
</evidence>
<accession>A0A8J3KPT6</accession>
<evidence type="ECO:0000256" key="1">
    <source>
        <dbReference type="ARBA" id="ARBA00023015"/>
    </source>
</evidence>
<organism evidence="7 8">
    <name type="scientific">Catellatospora coxensis</name>
    <dbReference type="NCBI Taxonomy" id="310354"/>
    <lineage>
        <taxon>Bacteria</taxon>
        <taxon>Bacillati</taxon>
        <taxon>Actinomycetota</taxon>
        <taxon>Actinomycetes</taxon>
        <taxon>Micromonosporales</taxon>
        <taxon>Micromonosporaceae</taxon>
        <taxon>Catellatospora</taxon>
    </lineage>
</organism>
<reference evidence="7 8" key="1">
    <citation type="submission" date="2021-01" db="EMBL/GenBank/DDBJ databases">
        <title>Whole genome shotgun sequence of Catellatospora coxensis NBRC 107359.</title>
        <authorList>
            <person name="Komaki H."/>
            <person name="Tamura T."/>
        </authorList>
    </citation>
    <scope>NUCLEOTIDE SEQUENCE [LARGE SCALE GENOMIC DNA]</scope>
    <source>
        <strain evidence="7 8">NBRC 107359</strain>
    </source>
</reference>
<dbReference type="InterPro" id="IPR050109">
    <property type="entry name" value="HTH-type_TetR-like_transc_reg"/>
</dbReference>
<feature type="DNA-binding region" description="H-T-H motif" evidence="4">
    <location>
        <begin position="44"/>
        <end position="63"/>
    </location>
</feature>
<evidence type="ECO:0000256" key="5">
    <source>
        <dbReference type="SAM" id="MobiDB-lite"/>
    </source>
</evidence>
<dbReference type="Proteomes" id="UP000630887">
    <property type="component" value="Unassembled WGS sequence"/>
</dbReference>
<dbReference type="EMBL" id="BONI01000023">
    <property type="protein sequence ID" value="GIG06428.1"/>
    <property type="molecule type" value="Genomic_DNA"/>
</dbReference>
<dbReference type="SUPFAM" id="SSF46689">
    <property type="entry name" value="Homeodomain-like"/>
    <property type="match status" value="1"/>
</dbReference>
<dbReference type="InterPro" id="IPR036271">
    <property type="entry name" value="Tet_transcr_reg_TetR-rel_C_sf"/>
</dbReference>
<name>A0A8J3KPT6_9ACTN</name>
<proteinExistence type="predicted"/>
<dbReference type="SUPFAM" id="SSF48498">
    <property type="entry name" value="Tetracyclin repressor-like, C-terminal domain"/>
    <property type="match status" value="1"/>
</dbReference>